<dbReference type="Proteomes" id="UP000503447">
    <property type="component" value="Chromosome"/>
</dbReference>
<keyword evidence="2" id="KW-1185">Reference proteome</keyword>
<gene>
    <name evidence="1" type="ORF">FTUN_2750</name>
</gene>
<evidence type="ECO:0000313" key="2">
    <source>
        <dbReference type="Proteomes" id="UP000503447"/>
    </source>
</evidence>
<name>A0A6M5YMQ0_9BACT</name>
<evidence type="ECO:0000313" key="1">
    <source>
        <dbReference type="EMBL" id="QJW95208.1"/>
    </source>
</evidence>
<dbReference type="EMBL" id="CP053452">
    <property type="protein sequence ID" value="QJW95208.1"/>
    <property type="molecule type" value="Genomic_DNA"/>
</dbReference>
<sequence>MDVRRADDSRLVYTTNILPLTFRDREVLLQVAVHIEGCVFDSAGFYLVEWYCDNVWVADTALLLREIET</sequence>
<dbReference type="AlphaFoldDB" id="A0A6M5YMQ0"/>
<protein>
    <submittedName>
        <fullName evidence="1">Uncharacterized protein</fullName>
    </submittedName>
</protein>
<proteinExistence type="predicted"/>
<accession>A0A6M5YMQ0</accession>
<reference evidence="2" key="1">
    <citation type="submission" date="2020-05" db="EMBL/GenBank/DDBJ databases">
        <title>Frigoriglobus tundricola gen. nov., sp. nov., a psychrotolerant cellulolytic planctomycete of the family Gemmataceae with two divergent copies of 16S rRNA gene.</title>
        <authorList>
            <person name="Kulichevskaya I.S."/>
            <person name="Ivanova A.A."/>
            <person name="Naumoff D.G."/>
            <person name="Beletsky A.V."/>
            <person name="Rijpstra W.I.C."/>
            <person name="Sinninghe Damste J.S."/>
            <person name="Mardanov A.V."/>
            <person name="Ravin N.V."/>
            <person name="Dedysh S.N."/>
        </authorList>
    </citation>
    <scope>NUCLEOTIDE SEQUENCE [LARGE SCALE GENOMIC DNA]</scope>
    <source>
        <strain evidence="2">PL17</strain>
    </source>
</reference>
<dbReference type="KEGG" id="ftj:FTUN_2750"/>
<organism evidence="1 2">
    <name type="scientific">Frigoriglobus tundricola</name>
    <dbReference type="NCBI Taxonomy" id="2774151"/>
    <lineage>
        <taxon>Bacteria</taxon>
        <taxon>Pseudomonadati</taxon>
        <taxon>Planctomycetota</taxon>
        <taxon>Planctomycetia</taxon>
        <taxon>Gemmatales</taxon>
        <taxon>Gemmataceae</taxon>
        <taxon>Frigoriglobus</taxon>
    </lineage>
</organism>